<dbReference type="EMBL" id="CP117419">
    <property type="protein sequence ID" value="WCT80174.1"/>
    <property type="molecule type" value="Genomic_DNA"/>
</dbReference>
<feature type="region of interest" description="Disordered" evidence="1">
    <location>
        <begin position="294"/>
        <end position="315"/>
    </location>
</feature>
<sequence length="423" mass="47796">MSTEPPSPSGAPPQNGRRVQLEMFFTLPDFSDISLRDYQETMQRPFFSLSKKKRLKPIEYVSPDKSVTVHVSANPAYGMATIWDADIMIYLASHLNELRERGENDISPTIRVQPGDMLKRICWGVSGRAYERLLQALDRLQATTIKTNLRANSKSRETTFSWIDSYTHLVDERTQRSLGMEITLSKWFFDGVMDKRNVLAISPLYFEITSGLAKWLYRASRKHAGGNGAEGFTIGFETLHQKSGSESSLPSFKNKILELARANNLPEINLEVIGAETPRPKLKMVMRRYLEDGAAEEAPPPPPSRHPKTAPVPDSTDYVDPALARSLIAKTITGLTANNAEDGADRPRKIPASPYGRAQRVLDAETYQAIRAECPGWDLDVLMQQFDAFLNANPDELPRNYSKRFYGFVKRHHERNKFQLPGH</sequence>
<dbReference type="RefSeq" id="WP_273620444.1">
    <property type="nucleotide sequence ID" value="NZ_CP103870.1"/>
</dbReference>
<name>A0ABY7U769_9SPHN</name>
<organism evidence="2 3">
    <name type="scientific">Novosphingobium humi</name>
    <dbReference type="NCBI Taxonomy" id="2282397"/>
    <lineage>
        <taxon>Bacteria</taxon>
        <taxon>Pseudomonadati</taxon>
        <taxon>Pseudomonadota</taxon>
        <taxon>Alphaproteobacteria</taxon>
        <taxon>Sphingomonadales</taxon>
        <taxon>Sphingomonadaceae</taxon>
        <taxon>Novosphingobium</taxon>
    </lineage>
</organism>
<dbReference type="Pfam" id="PF10134">
    <property type="entry name" value="RPA"/>
    <property type="match status" value="1"/>
</dbReference>
<evidence type="ECO:0000313" key="3">
    <source>
        <dbReference type="Proteomes" id="UP001218231"/>
    </source>
</evidence>
<keyword evidence="3" id="KW-1185">Reference proteome</keyword>
<evidence type="ECO:0000313" key="2">
    <source>
        <dbReference type="EMBL" id="WCT80174.1"/>
    </source>
</evidence>
<evidence type="ECO:0000256" key="1">
    <source>
        <dbReference type="SAM" id="MobiDB-lite"/>
    </source>
</evidence>
<accession>A0ABY7U769</accession>
<gene>
    <name evidence="2" type="ORF">PQ457_21935</name>
</gene>
<protein>
    <submittedName>
        <fullName evidence="2">Replication initiator protein A</fullName>
    </submittedName>
</protein>
<geneLocation type="plasmid" evidence="2 3">
    <name>unnamed2</name>
</geneLocation>
<dbReference type="InterPro" id="IPR018777">
    <property type="entry name" value="Replication_initiator_prot_A"/>
</dbReference>
<keyword evidence="2" id="KW-0614">Plasmid</keyword>
<reference evidence="2 3" key="1">
    <citation type="submission" date="2023-02" db="EMBL/GenBank/DDBJ databases">
        <title>Genome sequence of Novosphingobium humi KACC 19094.</title>
        <authorList>
            <person name="Kim S."/>
            <person name="Heo J."/>
            <person name="Kwon S.-W."/>
        </authorList>
    </citation>
    <scope>NUCLEOTIDE SEQUENCE [LARGE SCALE GENOMIC DNA]</scope>
    <source>
        <strain evidence="2 3">KACC 19094</strain>
        <plasmid evidence="2 3">unnamed2</plasmid>
    </source>
</reference>
<dbReference type="Proteomes" id="UP001218231">
    <property type="component" value="Plasmid unnamed2"/>
</dbReference>
<proteinExistence type="predicted"/>